<reference evidence="2 3" key="1">
    <citation type="submission" date="2015-11" db="EMBL/GenBank/DDBJ databases">
        <title>Genomic analysis of 38 Legionella species identifies large and diverse effector repertoires.</title>
        <authorList>
            <person name="Burstein D."/>
            <person name="Amaro F."/>
            <person name="Zusman T."/>
            <person name="Lifshitz Z."/>
            <person name="Cohen O."/>
            <person name="Gilbert J.A."/>
            <person name="Pupko T."/>
            <person name="Shuman H.A."/>
            <person name="Segal G."/>
        </authorList>
    </citation>
    <scope>NUCLEOTIDE SEQUENCE [LARGE SCALE GENOMIC DNA]</scope>
    <source>
        <strain evidence="2 3">ATCC 43878</strain>
    </source>
</reference>
<dbReference type="Proteomes" id="UP000054742">
    <property type="component" value="Unassembled WGS sequence"/>
</dbReference>
<evidence type="ECO:0000256" key="1">
    <source>
        <dbReference type="SAM" id="MobiDB-lite"/>
    </source>
</evidence>
<protein>
    <submittedName>
        <fullName evidence="2">Uncharacterized protein</fullName>
    </submittedName>
</protein>
<proteinExistence type="predicted"/>
<dbReference type="AlphaFoldDB" id="A0A0W0SNK3"/>
<evidence type="ECO:0000313" key="2">
    <source>
        <dbReference type="EMBL" id="KTC84944.1"/>
    </source>
</evidence>
<keyword evidence="3" id="KW-1185">Reference proteome</keyword>
<feature type="region of interest" description="Disordered" evidence="1">
    <location>
        <begin position="301"/>
        <end position="332"/>
    </location>
</feature>
<comment type="caution">
    <text evidence="2">The sequence shown here is derived from an EMBL/GenBank/DDBJ whole genome shotgun (WGS) entry which is preliminary data.</text>
</comment>
<organism evidence="2 3">
    <name type="scientific">Legionella brunensis</name>
    <dbReference type="NCBI Taxonomy" id="29422"/>
    <lineage>
        <taxon>Bacteria</taxon>
        <taxon>Pseudomonadati</taxon>
        <taxon>Pseudomonadota</taxon>
        <taxon>Gammaproteobacteria</taxon>
        <taxon>Legionellales</taxon>
        <taxon>Legionellaceae</taxon>
        <taxon>Legionella</taxon>
    </lineage>
</organism>
<name>A0A0W0SNK3_9GAMM</name>
<dbReference type="OrthoDB" id="5654278at2"/>
<dbReference type="RefSeq" id="WP_058441234.1">
    <property type="nucleotide sequence ID" value="NZ_LNXV01000008.1"/>
</dbReference>
<feature type="compositionally biased region" description="Polar residues" evidence="1">
    <location>
        <begin position="309"/>
        <end position="321"/>
    </location>
</feature>
<evidence type="ECO:0000313" key="3">
    <source>
        <dbReference type="Proteomes" id="UP000054742"/>
    </source>
</evidence>
<dbReference type="PATRIC" id="fig|29422.6.peg.1220"/>
<accession>A0A0W0SNK3</accession>
<sequence length="591" mass="67805">MLKRNIAFFQDNTQNANQETQESSLDKVKKHLDAQIEYNRFLMERLLRGKSEDIFEIVASMFLDLSEVPRSIKLPPSNILEELKKEFITHIVADLKEYQRLKDCANKGTNLDYLYLSIHFTCKNWLLGVQNTQPKKLELLLSHLYSGNDLKKKVKEILYRIHTKSLKSPLMAEIFNLSEILSILEPEVSHDCLRFKDDIQIIQDKDMTVISITEEAMSGKSKKIIQFLDKNPSNLEFLSLVEKWIEANNKLKTAEVSSNLNDSYLVTFERMKIKYQVEDEINRFLQEAAARQKDSKIAETLEAPKDVGENQSEIGLSSQPSKSRKKVRERGNHPVKMGKQEAILQSEKTSVERLEEIEKPLKSSYSMKEAVIEPPKDQLEQDMLPQLPSSSHVETIHFNSTTVQEADISITSLKHEEDEEKLNENVETYTYVQDYTLFAKKNDARQQQQKDDKKPKRNVLNLNKEQQETYLKVFDLMQYESINLRALVNLTQALGGTLKTTGANRCRIELKNIYAHLLVPEEALAKACDKATVTMHGGGHRSKSSQNNDREKAPDYLISQFKAAFIRAGYTPINLGLNSDITSNESPTLEN</sequence>
<dbReference type="EMBL" id="LNXV01000008">
    <property type="protein sequence ID" value="KTC84944.1"/>
    <property type="molecule type" value="Genomic_DNA"/>
</dbReference>
<gene>
    <name evidence="2" type="ORF">Lbru_1159</name>
</gene>